<dbReference type="PATRIC" id="fig|1423777.3.peg.1833"/>
<dbReference type="InterPro" id="IPR023324">
    <property type="entry name" value="BH2638-like_sf"/>
</dbReference>
<dbReference type="NCBIfam" id="NF003353">
    <property type="entry name" value="PRK04387.1"/>
    <property type="match status" value="1"/>
</dbReference>
<dbReference type="InterPro" id="IPR007920">
    <property type="entry name" value="UPF0223"/>
</dbReference>
<proteinExistence type="predicted"/>
<evidence type="ECO:0000313" key="1">
    <source>
        <dbReference type="EMBL" id="KRL04645.1"/>
    </source>
</evidence>
<dbReference type="STRING" id="1423777.FD46_GL001779"/>
<keyword evidence="2" id="KW-1185">Reference proteome</keyword>
<gene>
    <name evidence="1" type="ORF">FD46_GL001779</name>
</gene>
<comment type="caution">
    <text evidence="1">The sequence shown here is derived from an EMBL/GenBank/DDBJ whole genome shotgun (WGS) entry which is preliminary data.</text>
</comment>
<protein>
    <submittedName>
        <fullName evidence="1">Uncharacterized protein</fullName>
    </submittedName>
</protein>
<dbReference type="Proteomes" id="UP000051686">
    <property type="component" value="Unassembled WGS sequence"/>
</dbReference>
<dbReference type="SUPFAM" id="SSF158504">
    <property type="entry name" value="BH2638-like"/>
    <property type="match status" value="1"/>
</dbReference>
<name>A0A0R1MH65_9LACO</name>
<dbReference type="Gene3D" id="1.10.220.80">
    <property type="entry name" value="BH2638-like"/>
    <property type="match status" value="1"/>
</dbReference>
<dbReference type="RefSeq" id="WP_057896599.1">
    <property type="nucleotide sequence ID" value="NZ_AZEH01000039.1"/>
</dbReference>
<sequence>MNIPESYSYPLRDEWSTAEIVTVIDFYQAVEKSYTSKILRSVFLKKYQDYLKAVPMKMTQKQLDREFQQNTQMSIYQAVKTARKTEQKYLHVPLKNADEY</sequence>
<accession>A0A0R1MH65</accession>
<dbReference type="OrthoDB" id="1649074at2"/>
<evidence type="ECO:0000313" key="2">
    <source>
        <dbReference type="Proteomes" id="UP000051686"/>
    </source>
</evidence>
<dbReference type="Pfam" id="PF05256">
    <property type="entry name" value="UPF0223"/>
    <property type="match status" value="1"/>
</dbReference>
<organism evidence="1 2">
    <name type="scientific">Liquorilactobacillus oeni DSM 19972</name>
    <dbReference type="NCBI Taxonomy" id="1423777"/>
    <lineage>
        <taxon>Bacteria</taxon>
        <taxon>Bacillati</taxon>
        <taxon>Bacillota</taxon>
        <taxon>Bacilli</taxon>
        <taxon>Lactobacillales</taxon>
        <taxon>Lactobacillaceae</taxon>
        <taxon>Liquorilactobacillus</taxon>
    </lineage>
</organism>
<reference evidence="1 2" key="1">
    <citation type="journal article" date="2015" name="Genome Announc.">
        <title>Expanding the biotechnology potential of lactobacilli through comparative genomics of 213 strains and associated genera.</title>
        <authorList>
            <person name="Sun Z."/>
            <person name="Harris H.M."/>
            <person name="McCann A."/>
            <person name="Guo C."/>
            <person name="Argimon S."/>
            <person name="Zhang W."/>
            <person name="Yang X."/>
            <person name="Jeffery I.B."/>
            <person name="Cooney J.C."/>
            <person name="Kagawa T.F."/>
            <person name="Liu W."/>
            <person name="Song Y."/>
            <person name="Salvetti E."/>
            <person name="Wrobel A."/>
            <person name="Rasinkangas P."/>
            <person name="Parkhill J."/>
            <person name="Rea M.C."/>
            <person name="O'Sullivan O."/>
            <person name="Ritari J."/>
            <person name="Douillard F.P."/>
            <person name="Paul Ross R."/>
            <person name="Yang R."/>
            <person name="Briner A.E."/>
            <person name="Felis G.E."/>
            <person name="de Vos W.M."/>
            <person name="Barrangou R."/>
            <person name="Klaenhammer T.R."/>
            <person name="Caufield P.W."/>
            <person name="Cui Y."/>
            <person name="Zhang H."/>
            <person name="O'Toole P.W."/>
        </authorList>
    </citation>
    <scope>NUCLEOTIDE SEQUENCE [LARGE SCALE GENOMIC DNA]</scope>
    <source>
        <strain evidence="1 2">DSM 19972</strain>
    </source>
</reference>
<dbReference type="EMBL" id="AZEH01000039">
    <property type="protein sequence ID" value="KRL04645.1"/>
    <property type="molecule type" value="Genomic_DNA"/>
</dbReference>
<dbReference type="AlphaFoldDB" id="A0A0R1MH65"/>